<evidence type="ECO:0000313" key="4">
    <source>
        <dbReference type="EMBL" id="RVW91820.1"/>
    </source>
</evidence>
<dbReference type="InterPro" id="IPR043128">
    <property type="entry name" value="Rev_trsase/Diguanyl_cyclase"/>
</dbReference>
<organism evidence="4 5">
    <name type="scientific">Vitis vinifera</name>
    <name type="common">Grape</name>
    <dbReference type="NCBI Taxonomy" id="29760"/>
    <lineage>
        <taxon>Eukaryota</taxon>
        <taxon>Viridiplantae</taxon>
        <taxon>Streptophyta</taxon>
        <taxon>Embryophyta</taxon>
        <taxon>Tracheophyta</taxon>
        <taxon>Spermatophyta</taxon>
        <taxon>Magnoliopsida</taxon>
        <taxon>eudicotyledons</taxon>
        <taxon>Gunneridae</taxon>
        <taxon>Pentapetalae</taxon>
        <taxon>rosids</taxon>
        <taxon>Vitales</taxon>
        <taxon>Vitaceae</taxon>
        <taxon>Viteae</taxon>
        <taxon>Vitis</taxon>
    </lineage>
</organism>
<accession>A0A438I535</accession>
<feature type="region of interest" description="Disordered" evidence="1">
    <location>
        <begin position="642"/>
        <end position="670"/>
    </location>
</feature>
<evidence type="ECO:0000259" key="2">
    <source>
        <dbReference type="Pfam" id="PF13456"/>
    </source>
</evidence>
<dbReference type="Gene3D" id="3.30.70.270">
    <property type="match status" value="1"/>
</dbReference>
<comment type="caution">
    <text evidence="4">The sequence shown here is derived from an EMBL/GenBank/DDBJ whole genome shotgun (WGS) entry which is preliminary data.</text>
</comment>
<feature type="domain" description="RNase H type-1" evidence="2">
    <location>
        <begin position="964"/>
        <end position="1001"/>
    </location>
</feature>
<dbReference type="GO" id="GO:0003676">
    <property type="term" value="F:nucleic acid binding"/>
    <property type="evidence" value="ECO:0007669"/>
    <property type="project" value="InterPro"/>
</dbReference>
<dbReference type="PANTHER" id="PTHR48475:SF1">
    <property type="entry name" value="RNASE H TYPE-1 DOMAIN-CONTAINING PROTEIN"/>
    <property type="match status" value="1"/>
</dbReference>
<dbReference type="EMBL" id="QGNW01000142">
    <property type="protein sequence ID" value="RVW91820.1"/>
    <property type="molecule type" value="Genomic_DNA"/>
</dbReference>
<dbReference type="Proteomes" id="UP000288805">
    <property type="component" value="Unassembled WGS sequence"/>
</dbReference>
<proteinExistence type="predicted"/>
<dbReference type="InterPro" id="IPR002156">
    <property type="entry name" value="RNaseH_domain"/>
</dbReference>
<gene>
    <name evidence="4" type="ORF">CK203_045938</name>
</gene>
<dbReference type="InterPro" id="IPR043502">
    <property type="entry name" value="DNA/RNA_pol_sf"/>
</dbReference>
<reference evidence="4 5" key="1">
    <citation type="journal article" date="2018" name="PLoS Genet.">
        <title>Population sequencing reveals clonal diversity and ancestral inbreeding in the grapevine cultivar Chardonnay.</title>
        <authorList>
            <person name="Roach M.J."/>
            <person name="Johnson D.L."/>
            <person name="Bohlmann J."/>
            <person name="van Vuuren H.J."/>
            <person name="Jones S.J."/>
            <person name="Pretorius I.S."/>
            <person name="Schmidt S.A."/>
            <person name="Borneman A.R."/>
        </authorList>
    </citation>
    <scope>NUCLEOTIDE SEQUENCE [LARGE SCALE GENOMIC DNA]</scope>
    <source>
        <strain evidence="5">cv. Chardonnay</strain>
        <tissue evidence="4">Leaf</tissue>
    </source>
</reference>
<dbReference type="Pfam" id="PF17919">
    <property type="entry name" value="RT_RNaseH_2"/>
    <property type="match status" value="1"/>
</dbReference>
<name>A0A438I535_VITVI</name>
<dbReference type="AlphaFoldDB" id="A0A438I535"/>
<evidence type="ECO:0000259" key="3">
    <source>
        <dbReference type="Pfam" id="PF17919"/>
    </source>
</evidence>
<dbReference type="InterPro" id="IPR012337">
    <property type="entry name" value="RNaseH-like_sf"/>
</dbReference>
<dbReference type="SUPFAM" id="SSF56672">
    <property type="entry name" value="DNA/RNA polymerases"/>
    <property type="match status" value="1"/>
</dbReference>
<evidence type="ECO:0008006" key="6">
    <source>
        <dbReference type="Google" id="ProtNLM"/>
    </source>
</evidence>
<sequence>MCGGDDHFAWKRPISSETCRGLSIAEGWPWPEDRWAAGLTGPALGWHIEFLRQFAFNTVIDVSRRELEAFEVKAKGISMIMRSLQPRFARHLMGFPHTDFGSLKSGDVGAINSAGLRPPRRCQTVGQTSGFYYPPSPHVQYRSPALSRPMTPTYLHPISQLVFAAQLGIPLIQAFQKLMEGGLLTELAPRPVPQLMPPRFRMDLHCSYHQGLGHDTDHCVALRHAIQDLIDQGVVHLGQPSVTTNLHQLILHMQSLHQLAVYISWISLSLIMAFTFAKPLESDVTQDETRREDPHLHLESFGIIYIPSGGSGQGIEYRVLSVLLDNGSTLNVCSLAIIVALGFKPSDFEPFSQTIRAYDSTRREVGLGSIQSTGDTYSTSEPVLEISHGDNDLFLTGFTFDEIQTIKVDQFCRDHVVFPFDEPGSTVVLNMMRSMSFLPGLGLGCRQHGFGDFISAVDHDTHFGLGFVPTEVDYRYIALLRKERLRARLLYMPFDYRETELQRLVHQFQLSDRAPGTSTSVLVTPPSLDRTSLLMFYFLEKTDDVQPETPETASPLDLFGVLVVVMVEDVQLVPTHGLLTIVALDDDVFEGITSPVMVEFEHVDPPLSFDYLPIFHNITLSAPHSPTSQIFDIDDEIVQHDLDDDSSSASDSSPSDQGVSPTIGDTEIVDFGTADQPRELRIGLDCPQMRVMALPSCLDHIWMFFAWSYEDMTGLDPSMVQHHFPFLPHVRPVKQKLRRLHPRWSLQDGNVRVYVDFRDLNKANLKDDFPLPHIDMLVDCTAGHSILSFMDGFSEYNKILMALRIWRRHFSLLNGCQCAFERIRGYLLSLPVLVPPTPGRPLLLYLSLSNIALGCMLAHLDDSGKKRDIYYLSKRMLDYETRYVMIEHFYLALPTLIGQLMRWLVLLTEFNIHYVTQKFIIWSIIADHLASLPVSDGRAIDDDFPDEISLYVRLAFFDRHPTMNNIVEYEACILGLETTLELGIRQMEVFGDSNLLVDALATLPSMIDIPINTVVRPLLIESRSVPVYCCLIDEAELDDGLPWYHDIYQFFRLGIYPEFVERCPKCQIHRELIHVPLSELLALTSSWPFSIWGIDIIGKISPKSSSGHEFICHHGLLHQIVYVQPQTNGAIEATNKNIKMILQRMIETSRDCQRSFHLPLWAYWISFRTSTRVTPYLLVYGMEVVLPVEIEMDSLRVALEQHISEADWA</sequence>
<dbReference type="GO" id="GO:0004523">
    <property type="term" value="F:RNA-DNA hybrid ribonuclease activity"/>
    <property type="evidence" value="ECO:0007669"/>
    <property type="project" value="InterPro"/>
</dbReference>
<evidence type="ECO:0000313" key="5">
    <source>
        <dbReference type="Proteomes" id="UP000288805"/>
    </source>
</evidence>
<feature type="compositionally biased region" description="Low complexity" evidence="1">
    <location>
        <begin position="647"/>
        <end position="656"/>
    </location>
</feature>
<dbReference type="SUPFAM" id="SSF53098">
    <property type="entry name" value="Ribonuclease H-like"/>
    <property type="match status" value="2"/>
</dbReference>
<dbReference type="InterPro" id="IPR036397">
    <property type="entry name" value="RNaseH_sf"/>
</dbReference>
<dbReference type="InterPro" id="IPR041577">
    <property type="entry name" value="RT_RNaseH_2"/>
</dbReference>
<feature type="domain" description="Reverse transcriptase/retrotransposon-derived protein RNase H-like" evidence="3">
    <location>
        <begin position="816"/>
        <end position="906"/>
    </location>
</feature>
<dbReference type="Gene3D" id="3.30.420.10">
    <property type="entry name" value="Ribonuclease H-like superfamily/Ribonuclease H"/>
    <property type="match status" value="2"/>
</dbReference>
<protein>
    <recommendedName>
        <fullName evidence="6">Transposon Ty3-I Gag-Pol polyprotein</fullName>
    </recommendedName>
</protein>
<evidence type="ECO:0000256" key="1">
    <source>
        <dbReference type="SAM" id="MobiDB-lite"/>
    </source>
</evidence>
<dbReference type="Pfam" id="PF13456">
    <property type="entry name" value="RVT_3"/>
    <property type="match status" value="1"/>
</dbReference>
<dbReference type="PANTHER" id="PTHR48475">
    <property type="entry name" value="RIBONUCLEASE H"/>
    <property type="match status" value="1"/>
</dbReference>